<comment type="caution">
    <text evidence="1">The sequence shown here is derived from an EMBL/GenBank/DDBJ whole genome shotgun (WGS) entry which is preliminary data.</text>
</comment>
<gene>
    <name evidence="1" type="ORF">ANCCAN_02944</name>
</gene>
<keyword evidence="2" id="KW-1185">Reference proteome</keyword>
<organism evidence="1 2">
    <name type="scientific">Ancylostoma caninum</name>
    <name type="common">Dog hookworm</name>
    <dbReference type="NCBI Taxonomy" id="29170"/>
    <lineage>
        <taxon>Eukaryota</taxon>
        <taxon>Metazoa</taxon>
        <taxon>Ecdysozoa</taxon>
        <taxon>Nematoda</taxon>
        <taxon>Chromadorea</taxon>
        <taxon>Rhabditida</taxon>
        <taxon>Rhabditina</taxon>
        <taxon>Rhabditomorpha</taxon>
        <taxon>Strongyloidea</taxon>
        <taxon>Ancylostomatidae</taxon>
        <taxon>Ancylostomatinae</taxon>
        <taxon>Ancylostoma</taxon>
    </lineage>
</organism>
<sequence length="62" mass="7105">MEEILLQVRLRQPLLLPPLLGLRVQQIPEHHLLPVQVPVDDTPRILPAGLAVDIPWPWVEHV</sequence>
<reference evidence="1 2" key="1">
    <citation type="submission" date="2014-10" db="EMBL/GenBank/DDBJ databases">
        <title>Draft genome of the hookworm Ancylostoma caninum.</title>
        <authorList>
            <person name="Mitreva M."/>
        </authorList>
    </citation>
    <scope>NUCLEOTIDE SEQUENCE [LARGE SCALE GENOMIC DNA]</scope>
    <source>
        <strain evidence="1 2">Baltimore</strain>
    </source>
</reference>
<proteinExistence type="predicted"/>
<evidence type="ECO:0000313" key="2">
    <source>
        <dbReference type="Proteomes" id="UP000252519"/>
    </source>
</evidence>
<dbReference type="EMBL" id="JOJR01000018">
    <property type="protein sequence ID" value="RCN50931.1"/>
    <property type="molecule type" value="Genomic_DNA"/>
</dbReference>
<protein>
    <submittedName>
        <fullName evidence="1">Uncharacterized protein</fullName>
    </submittedName>
</protein>
<evidence type="ECO:0000313" key="1">
    <source>
        <dbReference type="EMBL" id="RCN50931.1"/>
    </source>
</evidence>
<dbReference type="Proteomes" id="UP000252519">
    <property type="component" value="Unassembled WGS sequence"/>
</dbReference>
<dbReference type="AlphaFoldDB" id="A0A368H2V6"/>
<name>A0A368H2V6_ANCCA</name>
<accession>A0A368H2V6</accession>